<dbReference type="InterPro" id="IPR011051">
    <property type="entry name" value="RmlC_Cupin_sf"/>
</dbReference>
<dbReference type="InterPro" id="IPR014710">
    <property type="entry name" value="RmlC-like_jellyroll"/>
</dbReference>
<reference evidence="3" key="2">
    <citation type="submission" date="2016-11" db="EMBL/GenBank/DDBJ databases">
        <authorList>
            <person name="Jaros S."/>
            <person name="Januszkiewicz K."/>
            <person name="Wedrychowicz H."/>
        </authorList>
    </citation>
    <scope>NUCLEOTIDE SEQUENCE [LARGE SCALE GENOMIC DNA]</scope>
    <source>
        <strain evidence="3">YR203</strain>
    </source>
</reference>
<evidence type="ECO:0000259" key="1">
    <source>
        <dbReference type="Pfam" id="PF07883"/>
    </source>
</evidence>
<dbReference type="EMBL" id="JPRI01000012">
    <property type="protein sequence ID" value="KFF23362.1"/>
    <property type="molecule type" value="Genomic_DNA"/>
</dbReference>
<dbReference type="EMBL" id="FQVE01000005">
    <property type="protein sequence ID" value="SHG24276.1"/>
    <property type="molecule type" value="Genomic_DNA"/>
</dbReference>
<dbReference type="RefSeq" id="WP_034750297.1">
    <property type="nucleotide sequence ID" value="NZ_FQVE01000005.1"/>
</dbReference>
<dbReference type="Proteomes" id="UP000028719">
    <property type="component" value="Unassembled WGS sequence"/>
</dbReference>
<feature type="domain" description="Cupin type-2" evidence="1">
    <location>
        <begin position="37"/>
        <end position="98"/>
    </location>
</feature>
<name>A0A1M5I7P7_9FLAO</name>
<dbReference type="AlphaFoldDB" id="A0A1M5I7P7"/>
<proteinExistence type="predicted"/>
<dbReference type="OrthoDB" id="997205at2"/>
<reference evidence="5" key="3">
    <citation type="submission" date="2016-11" db="EMBL/GenBank/DDBJ databases">
        <authorList>
            <person name="Varghese N."/>
            <person name="Submissions S."/>
        </authorList>
    </citation>
    <scope>NUCLEOTIDE SEQUENCE [LARGE SCALE GENOMIC DNA]</scope>
    <source>
        <strain evidence="5">YR203</strain>
    </source>
</reference>
<evidence type="ECO:0000313" key="3">
    <source>
        <dbReference type="EMBL" id="SHG24276.1"/>
    </source>
</evidence>
<evidence type="ECO:0000313" key="4">
    <source>
        <dbReference type="Proteomes" id="UP000028719"/>
    </source>
</evidence>
<evidence type="ECO:0000313" key="5">
    <source>
        <dbReference type="Proteomes" id="UP000184108"/>
    </source>
</evidence>
<dbReference type="InterPro" id="IPR013096">
    <property type="entry name" value="Cupin_2"/>
</dbReference>
<dbReference type="PANTHER" id="PTHR37694:SF1">
    <property type="entry name" value="SLR8022 PROTEIN"/>
    <property type="match status" value="1"/>
</dbReference>
<keyword evidence="4" id="KW-1185">Reference proteome</keyword>
<dbReference type="Gene3D" id="2.60.120.10">
    <property type="entry name" value="Jelly Rolls"/>
    <property type="match status" value="1"/>
</dbReference>
<gene>
    <name evidence="2" type="ORF">IW16_24100</name>
    <name evidence="3" type="ORF">SAMN02787073_3767</name>
</gene>
<reference evidence="2 4" key="1">
    <citation type="submission" date="2014-07" db="EMBL/GenBank/DDBJ databases">
        <title>Genome of Chryseobacterium vrystaatense LMG 22846.</title>
        <authorList>
            <person name="Pipes S.E."/>
            <person name="Stropko S.J."/>
            <person name="Newman J.D."/>
        </authorList>
    </citation>
    <scope>NUCLEOTIDE SEQUENCE [LARGE SCALE GENOMIC DNA]</scope>
    <source>
        <strain evidence="2 4">LMG 22846</strain>
    </source>
</reference>
<dbReference type="PANTHER" id="PTHR37694">
    <property type="entry name" value="SLR8022 PROTEIN"/>
    <property type="match status" value="1"/>
</dbReference>
<dbReference type="CDD" id="cd02230">
    <property type="entry name" value="cupin_HP0902-like"/>
    <property type="match status" value="1"/>
</dbReference>
<accession>A0A1M5I7P7</accession>
<dbReference type="Proteomes" id="UP000184108">
    <property type="component" value="Unassembled WGS sequence"/>
</dbReference>
<organism evidence="3 5">
    <name type="scientific">Chryseobacterium vrystaatense</name>
    <dbReference type="NCBI Taxonomy" id="307480"/>
    <lineage>
        <taxon>Bacteria</taxon>
        <taxon>Pseudomonadati</taxon>
        <taxon>Bacteroidota</taxon>
        <taxon>Flavobacteriia</taxon>
        <taxon>Flavobacteriales</taxon>
        <taxon>Weeksellaceae</taxon>
        <taxon>Chryseobacterium group</taxon>
        <taxon>Chryseobacterium</taxon>
    </lineage>
</organism>
<protein>
    <submittedName>
        <fullName evidence="2 3">Cupin</fullName>
    </submittedName>
</protein>
<sequence length="112" mass="12833">MVHTASFFEELHYEDGHKPAIKVMIKTDLAKEIRILFRKGQEMKEHKAPYPIVVQILEGSIDFGTDGQRYVLNKGMMIVLPANQVHDLIALEESMVRLSLNLLDQTSRVEKV</sequence>
<evidence type="ECO:0000313" key="2">
    <source>
        <dbReference type="EMBL" id="KFF23362.1"/>
    </source>
</evidence>
<dbReference type="SUPFAM" id="SSF51182">
    <property type="entry name" value="RmlC-like cupins"/>
    <property type="match status" value="1"/>
</dbReference>
<dbReference type="Pfam" id="PF07883">
    <property type="entry name" value="Cupin_2"/>
    <property type="match status" value="1"/>
</dbReference>